<dbReference type="Proteomes" id="UP000583929">
    <property type="component" value="Unassembled WGS sequence"/>
</dbReference>
<accession>A0A7J6EPJ6</accession>
<dbReference type="GO" id="GO:0004523">
    <property type="term" value="F:RNA-DNA hybrid ribonuclease activity"/>
    <property type="evidence" value="ECO:0007669"/>
    <property type="project" value="InterPro"/>
</dbReference>
<dbReference type="Pfam" id="PF13456">
    <property type="entry name" value="RVT_3"/>
    <property type="match status" value="1"/>
</dbReference>
<dbReference type="InterPro" id="IPR002156">
    <property type="entry name" value="RNaseH_domain"/>
</dbReference>
<name>A0A7J6EPJ6_CANSA</name>
<comment type="caution">
    <text evidence="2">The sequence shown here is derived from an EMBL/GenBank/DDBJ whole genome shotgun (WGS) entry which is preliminary data.</text>
</comment>
<dbReference type="Gene3D" id="3.30.420.10">
    <property type="entry name" value="Ribonuclease H-like superfamily/Ribonuclease H"/>
    <property type="match status" value="1"/>
</dbReference>
<dbReference type="PANTHER" id="PTHR47074:SF48">
    <property type="entry name" value="POLYNUCLEOTIDYL TRANSFERASE, RIBONUCLEASE H-LIKE SUPERFAMILY PROTEIN"/>
    <property type="match status" value="1"/>
</dbReference>
<dbReference type="InterPro" id="IPR012337">
    <property type="entry name" value="RNaseH-like_sf"/>
</dbReference>
<dbReference type="CDD" id="cd06222">
    <property type="entry name" value="RNase_H_like"/>
    <property type="match status" value="1"/>
</dbReference>
<gene>
    <name evidence="2" type="ORF">G4B88_003560</name>
</gene>
<dbReference type="PANTHER" id="PTHR47074">
    <property type="entry name" value="BNAC02G40300D PROTEIN"/>
    <property type="match status" value="1"/>
</dbReference>
<sequence length="253" mass="28433">MVRTTTSQLQSFFKLHSYPNPCSSQGFHHHFHNNQYPKIQDFPQFPASRICGSILRASTLTENRRHPWSRSSAHFDQSLFLEFLASLQALNLILRLITKDFTKTSFSTPAVAQGSSSRQHPGFKLKVDATFNSKLLKFGFGASIVNGRNQRIAGLSSCTWGASTPIFAEAQALFTALEWCSTIRIPFSTIESDCLQLVSKIRSSWKDNSAFSSLVHQIRESLSFFPNATLQHIPRSQNQDAHLNARKALSINE</sequence>
<keyword evidence="3" id="KW-1185">Reference proteome</keyword>
<proteinExistence type="predicted"/>
<evidence type="ECO:0000313" key="3">
    <source>
        <dbReference type="Proteomes" id="UP000583929"/>
    </source>
</evidence>
<dbReference type="AlphaFoldDB" id="A0A7J6EPJ6"/>
<protein>
    <recommendedName>
        <fullName evidence="1">RNase H type-1 domain-containing protein</fullName>
    </recommendedName>
</protein>
<dbReference type="GO" id="GO:0003676">
    <property type="term" value="F:nucleic acid binding"/>
    <property type="evidence" value="ECO:0007669"/>
    <property type="project" value="InterPro"/>
</dbReference>
<dbReference type="InterPro" id="IPR036397">
    <property type="entry name" value="RNaseH_sf"/>
</dbReference>
<organism evidence="2 3">
    <name type="scientific">Cannabis sativa</name>
    <name type="common">Hemp</name>
    <name type="synonym">Marijuana</name>
    <dbReference type="NCBI Taxonomy" id="3483"/>
    <lineage>
        <taxon>Eukaryota</taxon>
        <taxon>Viridiplantae</taxon>
        <taxon>Streptophyta</taxon>
        <taxon>Embryophyta</taxon>
        <taxon>Tracheophyta</taxon>
        <taxon>Spermatophyta</taxon>
        <taxon>Magnoliopsida</taxon>
        <taxon>eudicotyledons</taxon>
        <taxon>Gunneridae</taxon>
        <taxon>Pentapetalae</taxon>
        <taxon>rosids</taxon>
        <taxon>fabids</taxon>
        <taxon>Rosales</taxon>
        <taxon>Cannabaceae</taxon>
        <taxon>Cannabis</taxon>
    </lineage>
</organism>
<dbReference type="EMBL" id="JAATIQ010000354">
    <property type="protein sequence ID" value="KAF4360226.1"/>
    <property type="molecule type" value="Genomic_DNA"/>
</dbReference>
<dbReference type="SUPFAM" id="SSF53098">
    <property type="entry name" value="Ribonuclease H-like"/>
    <property type="match status" value="1"/>
</dbReference>
<dbReference type="InterPro" id="IPR052929">
    <property type="entry name" value="RNase_H-like_EbsB-rel"/>
</dbReference>
<feature type="domain" description="RNase H type-1" evidence="1">
    <location>
        <begin position="127"/>
        <end position="248"/>
    </location>
</feature>
<reference evidence="2 3" key="1">
    <citation type="journal article" date="2020" name="bioRxiv">
        <title>Sequence and annotation of 42 cannabis genomes reveals extensive copy number variation in cannabinoid synthesis and pathogen resistance genes.</title>
        <authorList>
            <person name="Mckernan K.J."/>
            <person name="Helbert Y."/>
            <person name="Kane L.T."/>
            <person name="Ebling H."/>
            <person name="Zhang L."/>
            <person name="Liu B."/>
            <person name="Eaton Z."/>
            <person name="Mclaughlin S."/>
            <person name="Kingan S."/>
            <person name="Baybayan P."/>
            <person name="Concepcion G."/>
            <person name="Jordan M."/>
            <person name="Riva A."/>
            <person name="Barbazuk W."/>
            <person name="Harkins T."/>
        </authorList>
    </citation>
    <scope>NUCLEOTIDE SEQUENCE [LARGE SCALE GENOMIC DNA]</scope>
    <source>
        <strain evidence="3">cv. Jamaican Lion 4</strain>
        <tissue evidence="2">Leaf</tissue>
    </source>
</reference>
<evidence type="ECO:0000313" key="2">
    <source>
        <dbReference type="EMBL" id="KAF4360226.1"/>
    </source>
</evidence>
<dbReference type="InterPro" id="IPR044730">
    <property type="entry name" value="RNase_H-like_dom_plant"/>
</dbReference>
<evidence type="ECO:0000259" key="1">
    <source>
        <dbReference type="Pfam" id="PF13456"/>
    </source>
</evidence>